<comment type="caution">
    <text evidence="10">The sequence shown here is derived from an EMBL/GenBank/DDBJ whole genome shotgun (WGS) entry which is preliminary data.</text>
</comment>
<dbReference type="Gene3D" id="6.10.250.690">
    <property type="match status" value="1"/>
</dbReference>
<protein>
    <submittedName>
        <fullName evidence="10">Response regulator transcription factor</fullName>
    </submittedName>
</protein>
<evidence type="ECO:0000256" key="3">
    <source>
        <dbReference type="ARBA" id="ARBA00023015"/>
    </source>
</evidence>
<keyword evidence="4 7" id="KW-0238">DNA-binding</keyword>
<keyword evidence="5" id="KW-0804">Transcription</keyword>
<dbReference type="PANTHER" id="PTHR48111:SF22">
    <property type="entry name" value="REGULATOR OF RPOS"/>
    <property type="match status" value="1"/>
</dbReference>
<dbReference type="Gene3D" id="1.10.10.10">
    <property type="entry name" value="Winged helix-like DNA-binding domain superfamily/Winged helix DNA-binding domain"/>
    <property type="match status" value="1"/>
</dbReference>
<evidence type="ECO:0000256" key="5">
    <source>
        <dbReference type="ARBA" id="ARBA00023163"/>
    </source>
</evidence>
<gene>
    <name evidence="10" type="ORF">IV494_04740</name>
</gene>
<keyword evidence="11" id="KW-1185">Reference proteome</keyword>
<evidence type="ECO:0000256" key="4">
    <source>
        <dbReference type="ARBA" id="ARBA00023125"/>
    </source>
</evidence>
<dbReference type="RefSeq" id="WP_196079000.1">
    <property type="nucleotide sequence ID" value="NZ_JADPVI010000001.1"/>
</dbReference>
<dbReference type="EMBL" id="JADPVI010000001">
    <property type="protein sequence ID" value="MBF8456482.1"/>
    <property type="molecule type" value="Genomic_DNA"/>
</dbReference>
<dbReference type="CDD" id="cd19935">
    <property type="entry name" value="REC_OmpR_CusR-like"/>
    <property type="match status" value="1"/>
</dbReference>
<dbReference type="InterPro" id="IPR001789">
    <property type="entry name" value="Sig_transdc_resp-reg_receiver"/>
</dbReference>
<dbReference type="InterPro" id="IPR001867">
    <property type="entry name" value="OmpR/PhoB-type_DNA-bd"/>
</dbReference>
<evidence type="ECO:0000256" key="2">
    <source>
        <dbReference type="ARBA" id="ARBA00023012"/>
    </source>
</evidence>
<dbReference type="InterPro" id="IPR039420">
    <property type="entry name" value="WalR-like"/>
</dbReference>
<dbReference type="Pfam" id="PF00486">
    <property type="entry name" value="Trans_reg_C"/>
    <property type="match status" value="1"/>
</dbReference>
<reference evidence="10 11" key="1">
    <citation type="submission" date="2020-11" db="EMBL/GenBank/DDBJ databases">
        <title>Kaistella gelatinilytica sp. nov., a flavobacterium isolated from Antarctic Soil.</title>
        <authorList>
            <person name="Li J."/>
        </authorList>
    </citation>
    <scope>NUCLEOTIDE SEQUENCE [LARGE SCALE GENOMIC DNA]</scope>
    <source>
        <strain evidence="10 11">G5-32</strain>
    </source>
</reference>
<dbReference type="PANTHER" id="PTHR48111">
    <property type="entry name" value="REGULATOR OF RPOS"/>
    <property type="match status" value="1"/>
</dbReference>
<keyword evidence="2" id="KW-0902">Two-component regulatory system</keyword>
<evidence type="ECO:0000259" key="8">
    <source>
        <dbReference type="PROSITE" id="PS50110"/>
    </source>
</evidence>
<sequence length="223" mass="25420">MRILIVEDESAISGFLKEGLEEEGFAVDVADNGRKGLELALDFVDEYDVMLLDWMLPGVSGIEICRNVRKVNQQVPIIFLTAKDTVDDTIFGLETGANDYLKKPFAFEELLARIRVLMRNKTGEQSVFTVGNIQMDIDAHQVIKNGKQIILTQKEFGLLELLLRNKGKVCRRSRIMEKIWDIHFDKDTAVIDVFINTLRKKLDTENEESIIKTIRGVGYIIND</sequence>
<name>A0ABS0F9Y7_9FLAO</name>
<dbReference type="PROSITE" id="PS51755">
    <property type="entry name" value="OMPR_PHOB"/>
    <property type="match status" value="1"/>
</dbReference>
<dbReference type="SUPFAM" id="SSF52172">
    <property type="entry name" value="CheY-like"/>
    <property type="match status" value="1"/>
</dbReference>
<evidence type="ECO:0000313" key="10">
    <source>
        <dbReference type="EMBL" id="MBF8456482.1"/>
    </source>
</evidence>
<feature type="DNA-binding region" description="OmpR/PhoB-type" evidence="7">
    <location>
        <begin position="125"/>
        <end position="223"/>
    </location>
</feature>
<evidence type="ECO:0000256" key="6">
    <source>
        <dbReference type="PROSITE-ProRule" id="PRU00169"/>
    </source>
</evidence>
<evidence type="ECO:0000259" key="9">
    <source>
        <dbReference type="PROSITE" id="PS51755"/>
    </source>
</evidence>
<feature type="domain" description="OmpR/PhoB-type" evidence="9">
    <location>
        <begin position="125"/>
        <end position="223"/>
    </location>
</feature>
<feature type="domain" description="Response regulatory" evidence="8">
    <location>
        <begin position="2"/>
        <end position="118"/>
    </location>
</feature>
<evidence type="ECO:0000256" key="1">
    <source>
        <dbReference type="ARBA" id="ARBA00022553"/>
    </source>
</evidence>
<dbReference type="PROSITE" id="PS50110">
    <property type="entry name" value="RESPONSE_REGULATORY"/>
    <property type="match status" value="1"/>
</dbReference>
<evidence type="ECO:0000256" key="7">
    <source>
        <dbReference type="PROSITE-ProRule" id="PRU01091"/>
    </source>
</evidence>
<accession>A0ABS0F9Y7</accession>
<keyword evidence="3" id="KW-0805">Transcription regulation</keyword>
<dbReference type="Pfam" id="PF00072">
    <property type="entry name" value="Response_reg"/>
    <property type="match status" value="1"/>
</dbReference>
<dbReference type="Proteomes" id="UP000660070">
    <property type="component" value="Unassembled WGS sequence"/>
</dbReference>
<dbReference type="CDD" id="cd00383">
    <property type="entry name" value="trans_reg_C"/>
    <property type="match status" value="1"/>
</dbReference>
<proteinExistence type="predicted"/>
<dbReference type="Gene3D" id="3.40.50.2300">
    <property type="match status" value="1"/>
</dbReference>
<dbReference type="InterPro" id="IPR011006">
    <property type="entry name" value="CheY-like_superfamily"/>
</dbReference>
<dbReference type="InterPro" id="IPR036388">
    <property type="entry name" value="WH-like_DNA-bd_sf"/>
</dbReference>
<dbReference type="SMART" id="SM00862">
    <property type="entry name" value="Trans_reg_C"/>
    <property type="match status" value="1"/>
</dbReference>
<feature type="modified residue" description="4-aspartylphosphate" evidence="6">
    <location>
        <position position="53"/>
    </location>
</feature>
<organism evidence="10 11">
    <name type="scientific">Kaistella gelatinilytica</name>
    <dbReference type="NCBI Taxonomy" id="2787636"/>
    <lineage>
        <taxon>Bacteria</taxon>
        <taxon>Pseudomonadati</taxon>
        <taxon>Bacteroidota</taxon>
        <taxon>Flavobacteriia</taxon>
        <taxon>Flavobacteriales</taxon>
        <taxon>Weeksellaceae</taxon>
        <taxon>Chryseobacterium group</taxon>
        <taxon>Kaistella</taxon>
    </lineage>
</organism>
<evidence type="ECO:0000313" key="11">
    <source>
        <dbReference type="Proteomes" id="UP000660070"/>
    </source>
</evidence>
<keyword evidence="1 6" id="KW-0597">Phosphoprotein</keyword>
<dbReference type="SMART" id="SM00448">
    <property type="entry name" value="REC"/>
    <property type="match status" value="1"/>
</dbReference>